<evidence type="ECO:0000256" key="1">
    <source>
        <dbReference type="SAM" id="MobiDB-lite"/>
    </source>
</evidence>
<dbReference type="EMBL" id="CP038436">
    <property type="protein sequence ID" value="QBX54930.1"/>
    <property type="molecule type" value="Genomic_DNA"/>
</dbReference>
<evidence type="ECO:0000313" key="5">
    <source>
        <dbReference type="Proteomes" id="UP000294853"/>
    </source>
</evidence>
<dbReference type="KEGG" id="nsn:EXE58_05305"/>
<feature type="region of interest" description="Disordered" evidence="1">
    <location>
        <begin position="402"/>
        <end position="428"/>
    </location>
</feature>
<name>A0A4P7IE04_9ACTN</name>
<feature type="domain" description="DUF5667" evidence="3">
    <location>
        <begin position="120"/>
        <end position="230"/>
    </location>
</feature>
<keyword evidence="5" id="KW-1185">Reference proteome</keyword>
<dbReference type="RefSeq" id="WP_135266899.1">
    <property type="nucleotide sequence ID" value="NZ_CP038436.1"/>
</dbReference>
<protein>
    <recommendedName>
        <fullName evidence="3">DUF5667 domain-containing protein</fullName>
    </recommendedName>
</protein>
<reference evidence="4 5" key="1">
    <citation type="submission" date="2019-03" db="EMBL/GenBank/DDBJ databases">
        <title>Three New Species of Nocardioides, Nocardioides euryhalodurans sp. nov., Nocardioides seonyuensis sp. nov. and Nocardioides eburneoflavus sp. nov. Iolated from Soil.</title>
        <authorList>
            <person name="Roh S.G."/>
            <person name="Lee C."/>
            <person name="Kim M.-K."/>
            <person name="Kim S.B."/>
        </authorList>
    </citation>
    <scope>NUCLEOTIDE SEQUENCE [LARGE SCALE GENOMIC DNA]</scope>
    <source>
        <strain evidence="4 5">MMS17-SY207-3</strain>
    </source>
</reference>
<keyword evidence="2" id="KW-0812">Transmembrane</keyword>
<organism evidence="4 5">
    <name type="scientific">Nocardioides seonyuensis</name>
    <dbReference type="NCBI Taxonomy" id="2518371"/>
    <lineage>
        <taxon>Bacteria</taxon>
        <taxon>Bacillati</taxon>
        <taxon>Actinomycetota</taxon>
        <taxon>Actinomycetes</taxon>
        <taxon>Propionibacteriales</taxon>
        <taxon>Nocardioidaceae</taxon>
        <taxon>Nocardioides</taxon>
    </lineage>
</organism>
<dbReference type="Proteomes" id="UP000294853">
    <property type="component" value="Chromosome"/>
</dbReference>
<dbReference type="InterPro" id="IPR043725">
    <property type="entry name" value="DUF5667"/>
</dbReference>
<evidence type="ECO:0000259" key="3">
    <source>
        <dbReference type="Pfam" id="PF18915"/>
    </source>
</evidence>
<keyword evidence="2" id="KW-1133">Transmembrane helix</keyword>
<accession>A0A4P7IE04</accession>
<keyword evidence="2" id="KW-0472">Membrane</keyword>
<evidence type="ECO:0000256" key="2">
    <source>
        <dbReference type="SAM" id="Phobius"/>
    </source>
</evidence>
<dbReference type="OrthoDB" id="3402808at2"/>
<sequence>MTPAFSARRRADDFEALVSRSDHTPLTERDARDFAALLAVVEDLRAVPEVTARPEFVGDLREQLMAAADTALVPASDPARDARAPTPLRSPRRQRRFSVLLGGAALVGATATVAVAAQTALPGESLYPVKRGIESAQLQLVSGPDRGRAQLANAADRLTELEALSAEDDDARMATLAADTLESFTDQADEGGELLLQAYAETDDRNLVEEVHDFNVSSMSRLGALEEALPTDTTDALSAAAEVLLDLDVRAANACPVCSGGLSQVSSTDDLGLGAVRPTRTLPGTTGVGQEIDGIVVPELVVPPVEEPTDGEAPTLPLPLSPTPSPTGTKTPGEVLAGTTGKVEETLKGTEETLKGTGETITDGTTGAVEELTNGVTGSVGGVGEVTEGTINDVTRWLDYLNGGGQPSGGGLTEEVLPDTSLPDSPLP</sequence>
<evidence type="ECO:0000313" key="4">
    <source>
        <dbReference type="EMBL" id="QBX54930.1"/>
    </source>
</evidence>
<feature type="transmembrane region" description="Helical" evidence="2">
    <location>
        <begin position="99"/>
        <end position="121"/>
    </location>
</feature>
<feature type="compositionally biased region" description="Gly residues" evidence="1">
    <location>
        <begin position="402"/>
        <end position="412"/>
    </location>
</feature>
<dbReference type="AlphaFoldDB" id="A0A4P7IE04"/>
<dbReference type="Pfam" id="PF18915">
    <property type="entry name" value="DUF5667"/>
    <property type="match status" value="1"/>
</dbReference>
<gene>
    <name evidence="4" type="ORF">EXE58_05305</name>
</gene>
<feature type="compositionally biased region" description="Low complexity" evidence="1">
    <location>
        <begin position="418"/>
        <end position="428"/>
    </location>
</feature>
<feature type="region of interest" description="Disordered" evidence="1">
    <location>
        <begin position="306"/>
        <end position="336"/>
    </location>
</feature>
<proteinExistence type="predicted"/>
<feature type="compositionally biased region" description="Low complexity" evidence="1">
    <location>
        <begin position="326"/>
        <end position="336"/>
    </location>
</feature>
<feature type="compositionally biased region" description="Pro residues" evidence="1">
    <location>
        <begin position="316"/>
        <end position="325"/>
    </location>
</feature>